<dbReference type="InterPro" id="IPR041698">
    <property type="entry name" value="Methyltransf_25"/>
</dbReference>
<organism evidence="2 3">
    <name type="scientific">Pseudomonas parafulva</name>
    <dbReference type="NCBI Taxonomy" id="157782"/>
    <lineage>
        <taxon>Bacteria</taxon>
        <taxon>Pseudomonadati</taxon>
        <taxon>Pseudomonadota</taxon>
        <taxon>Gammaproteobacteria</taxon>
        <taxon>Pseudomonadales</taxon>
        <taxon>Pseudomonadaceae</taxon>
        <taxon>Pseudomonas</taxon>
    </lineage>
</organism>
<dbReference type="Pfam" id="PF13649">
    <property type="entry name" value="Methyltransf_25"/>
    <property type="match status" value="1"/>
</dbReference>
<sequence>MQKHYAERECWIARHLPACTPEPGTVAFFEEPMGHGLNNLFVLQLEGVNYLGRKLLDETGALGSLLSPRMLLGPLLKARHTHHCLRLHYTALSLEEKHRVFVQASCSPDATVHFPFPVLDEHGNEQVAPLSFWDDTRRLARHLDPQETHFRQHCLGLLSKRLAPGAVVYDPACSTGTFIASLAAGLPHVQCLGSDISAAMIDHARAQHVHPNLRFALTDAVTPAIAPGRCDVLVLRFLNAEVMRQHEAVHLFERLVPLVRYGGLVIVFGHTPVLIPMKAEARRLGLNMTGALARCPHTQALFQLFTLERS</sequence>
<feature type="domain" description="Methyltransferase" evidence="1">
    <location>
        <begin position="168"/>
        <end position="263"/>
    </location>
</feature>
<dbReference type="Proteomes" id="UP000258127">
    <property type="component" value="Chromosome"/>
</dbReference>
<dbReference type="InterPro" id="IPR029063">
    <property type="entry name" value="SAM-dependent_MTases_sf"/>
</dbReference>
<dbReference type="GO" id="GO:0032259">
    <property type="term" value="P:methylation"/>
    <property type="evidence" value="ECO:0007669"/>
    <property type="project" value="UniProtKB-KW"/>
</dbReference>
<name>A0AAI8KA71_9PSED</name>
<dbReference type="CDD" id="cd02440">
    <property type="entry name" value="AdoMet_MTases"/>
    <property type="match status" value="1"/>
</dbReference>
<keyword evidence="2" id="KW-0808">Transferase</keyword>
<proteinExistence type="predicted"/>
<dbReference type="Gene3D" id="3.40.50.150">
    <property type="entry name" value="Vaccinia Virus protein VP39"/>
    <property type="match status" value="1"/>
</dbReference>
<evidence type="ECO:0000259" key="1">
    <source>
        <dbReference type="Pfam" id="PF13649"/>
    </source>
</evidence>
<evidence type="ECO:0000313" key="2">
    <source>
        <dbReference type="EMBL" id="AXO87967.1"/>
    </source>
</evidence>
<dbReference type="SUPFAM" id="SSF53335">
    <property type="entry name" value="S-adenosyl-L-methionine-dependent methyltransferases"/>
    <property type="match status" value="1"/>
</dbReference>
<gene>
    <name evidence="2" type="ORF">DZC75_08140</name>
</gene>
<keyword evidence="2" id="KW-0489">Methyltransferase</keyword>
<reference evidence="2 3" key="1">
    <citation type="submission" date="2018-08" db="EMBL/GenBank/DDBJ databases">
        <authorList>
            <person name="Lee Y."/>
            <person name="Kakembo D."/>
        </authorList>
    </citation>
    <scope>NUCLEOTIDE SEQUENCE [LARGE SCALE GENOMIC DNA]</scope>
    <source>
        <strain evidence="2 3">JBCS1880</strain>
    </source>
</reference>
<protein>
    <submittedName>
        <fullName evidence="2">Class I SAM-dependent methyltransferase</fullName>
    </submittedName>
</protein>
<dbReference type="RefSeq" id="WP_039576817.1">
    <property type="nucleotide sequence ID" value="NZ_CP009747.1"/>
</dbReference>
<evidence type="ECO:0000313" key="3">
    <source>
        <dbReference type="Proteomes" id="UP000258127"/>
    </source>
</evidence>
<dbReference type="GO" id="GO:0008168">
    <property type="term" value="F:methyltransferase activity"/>
    <property type="evidence" value="ECO:0007669"/>
    <property type="project" value="UniProtKB-KW"/>
</dbReference>
<accession>A0AAI8KA71</accession>
<dbReference type="KEGG" id="ppv:NJ69_05320"/>
<dbReference type="AlphaFoldDB" id="A0AAI8KA71"/>
<keyword evidence="3" id="KW-1185">Reference proteome</keyword>
<dbReference type="EMBL" id="CP031641">
    <property type="protein sequence ID" value="AXO87967.1"/>
    <property type="molecule type" value="Genomic_DNA"/>
</dbReference>